<dbReference type="AlphaFoldDB" id="A0A0D7UZM1"/>
<name>A0A0D7UZM1_9GAMM</name>
<evidence type="ECO:0000313" key="2">
    <source>
        <dbReference type="Proteomes" id="UP000503197"/>
    </source>
</evidence>
<sequence length="66" mass="6764">MTVIPRVGKIFAGSGNGRAEKGGLNPGGEVGLVVGQYYSRSQAGNVGEGSQQYHVKAAVAVMAMVR</sequence>
<reference evidence="1 2" key="1">
    <citation type="submission" date="2020-02" db="EMBL/GenBank/DDBJ databases">
        <title>Complete Genome Sequence of Halomonas meridiana strain BAA-801, Isolated from Deep Sea Thermal Vent.</title>
        <authorList>
            <person name="Takahashi Y."/>
            <person name="Takahashi H."/>
            <person name="Galipon J."/>
            <person name="Arakawa K."/>
        </authorList>
    </citation>
    <scope>NUCLEOTIDE SEQUENCE [LARGE SCALE GENOMIC DNA]</scope>
    <source>
        <strain evidence="1 2">Slthf1</strain>
    </source>
</reference>
<organism evidence="1 2">
    <name type="scientific">Vreelandella aquamarina</name>
    <dbReference type="NCBI Taxonomy" id="77097"/>
    <lineage>
        <taxon>Bacteria</taxon>
        <taxon>Pseudomonadati</taxon>
        <taxon>Pseudomonadota</taxon>
        <taxon>Gammaproteobacteria</taxon>
        <taxon>Oceanospirillales</taxon>
        <taxon>Halomonadaceae</taxon>
        <taxon>Vreelandella</taxon>
    </lineage>
</organism>
<gene>
    <name evidence="1" type="ORF">HMSLTHF_07650</name>
</gene>
<dbReference type="EMBL" id="AP022821">
    <property type="protein sequence ID" value="BCA90990.1"/>
    <property type="molecule type" value="Genomic_DNA"/>
</dbReference>
<dbReference type="Proteomes" id="UP000503197">
    <property type="component" value="Chromosome"/>
</dbReference>
<protein>
    <submittedName>
        <fullName evidence="1">Uncharacterized protein</fullName>
    </submittedName>
</protein>
<evidence type="ECO:0000313" key="1">
    <source>
        <dbReference type="EMBL" id="BCA90990.1"/>
    </source>
</evidence>
<proteinExistence type="predicted"/>
<accession>A0A0D7UZM1</accession>